<evidence type="ECO:0000256" key="3">
    <source>
        <dbReference type="ARBA" id="ARBA00022989"/>
    </source>
</evidence>
<keyword evidence="5" id="KW-0732">Signal</keyword>
<dbReference type="Pfam" id="PF03544">
    <property type="entry name" value="TonB_C"/>
    <property type="match status" value="1"/>
</dbReference>
<keyword evidence="8" id="KW-1185">Reference proteome</keyword>
<feature type="chain" id="PRO_5032741963" evidence="5">
    <location>
        <begin position="35"/>
        <end position="143"/>
    </location>
</feature>
<keyword evidence="2" id="KW-0812">Transmembrane</keyword>
<evidence type="ECO:0000256" key="1">
    <source>
        <dbReference type="ARBA" id="ARBA00004167"/>
    </source>
</evidence>
<gene>
    <name evidence="7" type="ORF">GT347_21880</name>
</gene>
<protein>
    <submittedName>
        <fullName evidence="7">TonB family protein</fullName>
    </submittedName>
</protein>
<proteinExistence type="predicted"/>
<dbReference type="InterPro" id="IPR006260">
    <property type="entry name" value="TonB/TolA_C"/>
</dbReference>
<evidence type="ECO:0000256" key="2">
    <source>
        <dbReference type="ARBA" id="ARBA00022692"/>
    </source>
</evidence>
<dbReference type="AlphaFoldDB" id="A0A857JB13"/>
<sequence length="143" mass="14819">MSLNIPNHRRPGRRIAAACSIVLLALAASGCSTAPPAGAKLVNADALRPMGRIRTQLNTRDFQKSFAGGTTVLRLAIGADGKVDDIRIAESSGNASVDAAAARSLVGAAFVPYRENGVAIPVTTLMPMRFSPSGCIMAKPLDC</sequence>
<dbReference type="KEGG" id="xyk:GT347_21880"/>
<name>A0A857JB13_9BURK</name>
<dbReference type="NCBIfam" id="TIGR01352">
    <property type="entry name" value="tonB_Cterm"/>
    <property type="match status" value="1"/>
</dbReference>
<feature type="domain" description="TonB C-terminal" evidence="6">
    <location>
        <begin position="43"/>
        <end position="139"/>
    </location>
</feature>
<keyword evidence="4" id="KW-0472">Membrane</keyword>
<dbReference type="Proteomes" id="UP000464787">
    <property type="component" value="Chromosome"/>
</dbReference>
<feature type="signal peptide" evidence="5">
    <location>
        <begin position="1"/>
        <end position="34"/>
    </location>
</feature>
<dbReference type="EMBL" id="CP047650">
    <property type="protein sequence ID" value="QHJ00394.1"/>
    <property type="molecule type" value="Genomic_DNA"/>
</dbReference>
<reference evidence="7 8" key="1">
    <citation type="submission" date="2020-01" db="EMBL/GenBank/DDBJ databases">
        <title>Genome sequencing of strain KACC 21265.</title>
        <authorList>
            <person name="Heo J."/>
            <person name="Kim S.-J."/>
            <person name="Kim J.-S."/>
            <person name="Hong S.-B."/>
            <person name="Kwon S.-W."/>
        </authorList>
    </citation>
    <scope>NUCLEOTIDE SEQUENCE [LARGE SCALE GENOMIC DNA]</scope>
    <source>
        <strain evidence="7 8">KACC 21265</strain>
    </source>
</reference>
<dbReference type="GO" id="GO:0016020">
    <property type="term" value="C:membrane"/>
    <property type="evidence" value="ECO:0007669"/>
    <property type="project" value="UniProtKB-SubCell"/>
</dbReference>
<accession>A0A857JB13</accession>
<evidence type="ECO:0000313" key="8">
    <source>
        <dbReference type="Proteomes" id="UP000464787"/>
    </source>
</evidence>
<dbReference type="GO" id="GO:0055085">
    <property type="term" value="P:transmembrane transport"/>
    <property type="evidence" value="ECO:0007669"/>
    <property type="project" value="InterPro"/>
</dbReference>
<dbReference type="RefSeq" id="WP_160554204.1">
    <property type="nucleotide sequence ID" value="NZ_CP047650.1"/>
</dbReference>
<evidence type="ECO:0000259" key="6">
    <source>
        <dbReference type="PROSITE" id="PS52015"/>
    </source>
</evidence>
<keyword evidence="3" id="KW-1133">Transmembrane helix</keyword>
<evidence type="ECO:0000313" key="7">
    <source>
        <dbReference type="EMBL" id="QHJ00394.1"/>
    </source>
</evidence>
<dbReference type="InterPro" id="IPR037682">
    <property type="entry name" value="TonB_C"/>
</dbReference>
<dbReference type="SUPFAM" id="SSF74653">
    <property type="entry name" value="TolA/TonB C-terminal domain"/>
    <property type="match status" value="1"/>
</dbReference>
<dbReference type="PROSITE" id="PS52015">
    <property type="entry name" value="TONB_CTD"/>
    <property type="match status" value="1"/>
</dbReference>
<evidence type="ECO:0000256" key="4">
    <source>
        <dbReference type="ARBA" id="ARBA00023136"/>
    </source>
</evidence>
<organism evidence="7 8">
    <name type="scientific">Xylophilus rhododendri</name>
    <dbReference type="NCBI Taxonomy" id="2697032"/>
    <lineage>
        <taxon>Bacteria</taxon>
        <taxon>Pseudomonadati</taxon>
        <taxon>Pseudomonadota</taxon>
        <taxon>Betaproteobacteria</taxon>
        <taxon>Burkholderiales</taxon>
        <taxon>Xylophilus</taxon>
    </lineage>
</organism>
<dbReference type="Gene3D" id="3.30.1150.10">
    <property type="match status" value="1"/>
</dbReference>
<evidence type="ECO:0000256" key="5">
    <source>
        <dbReference type="SAM" id="SignalP"/>
    </source>
</evidence>
<comment type="subcellular location">
    <subcellularLocation>
        <location evidence="1">Membrane</location>
        <topology evidence="1">Single-pass membrane protein</topology>
    </subcellularLocation>
</comment>